<gene>
    <name evidence="3" type="ORF">FNT36_15625</name>
</gene>
<proteinExistence type="predicted"/>
<keyword evidence="2" id="KW-0732">Signal</keyword>
<evidence type="ECO:0000256" key="1">
    <source>
        <dbReference type="SAM" id="MobiDB-lite"/>
    </source>
</evidence>
<reference evidence="3 4" key="1">
    <citation type="submission" date="2019-07" db="EMBL/GenBank/DDBJ databases">
        <title>Hymenobacter sp. straun FUR1 Genome sequencing and assembly.</title>
        <authorList>
            <person name="Chhetri G."/>
        </authorList>
    </citation>
    <scope>NUCLEOTIDE SEQUENCE [LARGE SCALE GENOMIC DNA]</scope>
    <source>
        <strain evidence="3 4">Fur1</strain>
    </source>
</reference>
<feature type="region of interest" description="Disordered" evidence="1">
    <location>
        <begin position="22"/>
        <end position="83"/>
    </location>
</feature>
<feature type="compositionally biased region" description="Basic and acidic residues" evidence="1">
    <location>
        <begin position="36"/>
        <end position="50"/>
    </location>
</feature>
<feature type="signal peptide" evidence="2">
    <location>
        <begin position="1"/>
        <end position="17"/>
    </location>
</feature>
<dbReference type="RefSeq" id="WP_144849607.1">
    <property type="nucleotide sequence ID" value="NZ_VMRJ01000004.1"/>
</dbReference>
<accession>A0A558BRF6</accession>
<comment type="caution">
    <text evidence="3">The sequence shown here is derived from an EMBL/GenBank/DDBJ whole genome shotgun (WGS) entry which is preliminary data.</text>
</comment>
<evidence type="ECO:0000313" key="3">
    <source>
        <dbReference type="EMBL" id="TVT39092.1"/>
    </source>
</evidence>
<organism evidence="3 4">
    <name type="scientific">Hymenobacter setariae</name>
    <dbReference type="NCBI Taxonomy" id="2594794"/>
    <lineage>
        <taxon>Bacteria</taxon>
        <taxon>Pseudomonadati</taxon>
        <taxon>Bacteroidota</taxon>
        <taxon>Cytophagia</taxon>
        <taxon>Cytophagales</taxon>
        <taxon>Hymenobacteraceae</taxon>
        <taxon>Hymenobacter</taxon>
    </lineage>
</organism>
<dbReference type="EMBL" id="VMRJ01000004">
    <property type="protein sequence ID" value="TVT39092.1"/>
    <property type="molecule type" value="Genomic_DNA"/>
</dbReference>
<keyword evidence="4" id="KW-1185">Reference proteome</keyword>
<sequence length="83" mass="8614">MSSPAVLCAGLCVLLLAACGKKPDGTPYGVNPGKLPDGRPRTAADSAAEKHRFRGNKIPKAGEFNAITNGARSGQPILMPQQQ</sequence>
<feature type="chain" id="PRO_5035297914" description="Quinol oxidase subunit 4" evidence="2">
    <location>
        <begin position="18"/>
        <end position="83"/>
    </location>
</feature>
<protein>
    <recommendedName>
        <fullName evidence="5">Quinol oxidase subunit 4</fullName>
    </recommendedName>
</protein>
<name>A0A558BRF6_9BACT</name>
<dbReference type="Proteomes" id="UP000317624">
    <property type="component" value="Unassembled WGS sequence"/>
</dbReference>
<evidence type="ECO:0000313" key="4">
    <source>
        <dbReference type="Proteomes" id="UP000317624"/>
    </source>
</evidence>
<dbReference type="AlphaFoldDB" id="A0A558BRF6"/>
<evidence type="ECO:0000256" key="2">
    <source>
        <dbReference type="SAM" id="SignalP"/>
    </source>
</evidence>
<evidence type="ECO:0008006" key="5">
    <source>
        <dbReference type="Google" id="ProtNLM"/>
    </source>
</evidence>